<dbReference type="NCBIfam" id="TIGR01430">
    <property type="entry name" value="aden_deam"/>
    <property type="match status" value="1"/>
</dbReference>
<evidence type="ECO:0000256" key="9">
    <source>
        <dbReference type="HAMAP-Rule" id="MF_00540"/>
    </source>
</evidence>
<evidence type="ECO:0000256" key="3">
    <source>
        <dbReference type="ARBA" id="ARBA00022801"/>
    </source>
</evidence>
<keyword evidence="5 9" id="KW-0546">Nucleotide metabolism</keyword>
<dbReference type="Gene3D" id="3.20.20.140">
    <property type="entry name" value="Metal-dependent hydrolases"/>
    <property type="match status" value="1"/>
</dbReference>
<comment type="caution">
    <text evidence="9">Lacks conserved residue(s) required for the propagation of feature annotation.</text>
</comment>
<evidence type="ECO:0000313" key="11">
    <source>
        <dbReference type="EMBL" id="MFF5918192.1"/>
    </source>
</evidence>
<evidence type="ECO:0000256" key="6">
    <source>
        <dbReference type="ARBA" id="ARBA00031852"/>
    </source>
</evidence>
<dbReference type="InterPro" id="IPR028893">
    <property type="entry name" value="A_deaminase"/>
</dbReference>
<dbReference type="PANTHER" id="PTHR11409:SF43">
    <property type="entry name" value="ADENOSINE DEAMINASE"/>
    <property type="match status" value="1"/>
</dbReference>
<organism evidence="11 12">
    <name type="scientific">Streptomyces flavochromogenes</name>
    <dbReference type="NCBI Taxonomy" id="68199"/>
    <lineage>
        <taxon>Bacteria</taxon>
        <taxon>Bacillati</taxon>
        <taxon>Actinomycetota</taxon>
        <taxon>Actinomycetes</taxon>
        <taxon>Kitasatosporales</taxon>
        <taxon>Streptomycetaceae</taxon>
        <taxon>Streptomyces</taxon>
    </lineage>
</organism>
<comment type="catalytic activity">
    <reaction evidence="8">
        <text>2'-deoxyadenosine + H2O + H(+) = 2'-deoxyinosine + NH4(+)</text>
        <dbReference type="Rhea" id="RHEA:28190"/>
        <dbReference type="ChEBI" id="CHEBI:15377"/>
        <dbReference type="ChEBI" id="CHEBI:15378"/>
        <dbReference type="ChEBI" id="CHEBI:17256"/>
        <dbReference type="ChEBI" id="CHEBI:28938"/>
        <dbReference type="ChEBI" id="CHEBI:28997"/>
        <dbReference type="EC" id="3.5.4.4"/>
    </reaction>
    <physiologicalReaction direction="left-to-right" evidence="8">
        <dbReference type="Rhea" id="RHEA:28191"/>
    </physiologicalReaction>
</comment>
<dbReference type="GO" id="GO:0016787">
    <property type="term" value="F:hydrolase activity"/>
    <property type="evidence" value="ECO:0007669"/>
    <property type="project" value="UniProtKB-KW"/>
</dbReference>
<feature type="binding site" evidence="9">
    <location>
        <position position="25"/>
    </location>
    <ligand>
        <name>substrate</name>
    </ligand>
</feature>
<dbReference type="HAMAP" id="MF_00540">
    <property type="entry name" value="A_deaminase"/>
    <property type="match status" value="1"/>
</dbReference>
<feature type="binding site" evidence="9">
    <location>
        <position position="212"/>
    </location>
    <ligand>
        <name>Zn(2+)</name>
        <dbReference type="ChEBI" id="CHEBI:29105"/>
        <note>catalytic</note>
    </ligand>
</feature>
<comment type="function">
    <text evidence="9">Catalyzes the hydrolytic deamination of adenosine and 2-deoxyadenosine.</text>
</comment>
<feature type="binding site" evidence="9">
    <location>
        <position position="23"/>
    </location>
    <ligand>
        <name>Zn(2+)</name>
        <dbReference type="ChEBI" id="CHEBI:29105"/>
        <note>catalytic</note>
    </ligand>
</feature>
<keyword evidence="12" id="KW-1185">Reference proteome</keyword>
<dbReference type="InterPro" id="IPR032466">
    <property type="entry name" value="Metal_Hydrolase"/>
</dbReference>
<protein>
    <recommendedName>
        <fullName evidence="1 9">Adenosine deaminase</fullName>
        <ecNumber evidence="1 9">3.5.4.4</ecNumber>
    </recommendedName>
    <alternativeName>
        <fullName evidence="6 9">Adenosine aminohydrolase</fullName>
    </alternativeName>
</protein>
<dbReference type="InterPro" id="IPR006330">
    <property type="entry name" value="Ado/ade_deaminase"/>
</dbReference>
<comment type="caution">
    <text evidence="11">The sequence shown here is derived from an EMBL/GenBank/DDBJ whole genome shotgun (WGS) entry which is preliminary data.</text>
</comment>
<dbReference type="RefSeq" id="WP_030318358.1">
    <property type="nucleotide sequence ID" value="NZ_JBIBDZ010000002.1"/>
</dbReference>
<evidence type="ECO:0000313" key="12">
    <source>
        <dbReference type="Proteomes" id="UP001602370"/>
    </source>
</evidence>
<evidence type="ECO:0000256" key="7">
    <source>
        <dbReference type="ARBA" id="ARBA00047989"/>
    </source>
</evidence>
<dbReference type="EMBL" id="JBIBDZ010000002">
    <property type="protein sequence ID" value="MFF5918192.1"/>
    <property type="molecule type" value="Genomic_DNA"/>
</dbReference>
<dbReference type="PANTHER" id="PTHR11409">
    <property type="entry name" value="ADENOSINE DEAMINASE"/>
    <property type="match status" value="1"/>
</dbReference>
<reference evidence="11 12" key="1">
    <citation type="submission" date="2024-10" db="EMBL/GenBank/DDBJ databases">
        <title>The Natural Products Discovery Center: Release of the First 8490 Sequenced Strains for Exploring Actinobacteria Biosynthetic Diversity.</title>
        <authorList>
            <person name="Kalkreuter E."/>
            <person name="Kautsar S.A."/>
            <person name="Yang D."/>
            <person name="Bader C.D."/>
            <person name="Teijaro C.N."/>
            <person name="Fluegel L."/>
            <person name="Davis C.M."/>
            <person name="Simpson J.R."/>
            <person name="Lauterbach L."/>
            <person name="Steele A.D."/>
            <person name="Gui C."/>
            <person name="Meng S."/>
            <person name="Li G."/>
            <person name="Viehrig K."/>
            <person name="Ye F."/>
            <person name="Su P."/>
            <person name="Kiefer A.F."/>
            <person name="Nichols A."/>
            <person name="Cepeda A.J."/>
            <person name="Yan W."/>
            <person name="Fan B."/>
            <person name="Jiang Y."/>
            <person name="Adhikari A."/>
            <person name="Zheng C.-J."/>
            <person name="Schuster L."/>
            <person name="Cowan T.M."/>
            <person name="Smanski M.J."/>
            <person name="Chevrette M.G."/>
            <person name="De Carvalho L.P.S."/>
            <person name="Shen B."/>
        </authorList>
    </citation>
    <scope>NUCLEOTIDE SEQUENCE [LARGE SCALE GENOMIC DNA]</scope>
    <source>
        <strain evidence="11 12">NPDC012605</strain>
    </source>
</reference>
<evidence type="ECO:0000256" key="1">
    <source>
        <dbReference type="ARBA" id="ARBA00012784"/>
    </source>
</evidence>
<dbReference type="SUPFAM" id="SSF51556">
    <property type="entry name" value="Metallo-dependent hydrolases"/>
    <property type="match status" value="1"/>
</dbReference>
<comment type="similarity">
    <text evidence="9">Belongs to the metallo-dependent hydrolases superfamily. Adenosine and AMP deaminases family. Adenosine deaminase subfamily.</text>
</comment>
<dbReference type="EC" id="3.5.4.4" evidence="1 9"/>
<feature type="binding site" evidence="9">
    <location>
        <position position="27"/>
    </location>
    <ligand>
        <name>substrate</name>
    </ligand>
</feature>
<evidence type="ECO:0000259" key="10">
    <source>
        <dbReference type="Pfam" id="PF00962"/>
    </source>
</evidence>
<dbReference type="Proteomes" id="UP001602370">
    <property type="component" value="Unassembled WGS sequence"/>
</dbReference>
<gene>
    <name evidence="9" type="primary">add</name>
    <name evidence="11" type="ORF">ACFY8C_07595</name>
</gene>
<evidence type="ECO:0000256" key="8">
    <source>
        <dbReference type="ARBA" id="ARBA00049213"/>
    </source>
</evidence>
<feature type="site" description="Important for catalytic activity" evidence="9">
    <location>
        <position position="236"/>
    </location>
</feature>
<dbReference type="InterPro" id="IPR001365">
    <property type="entry name" value="A_deaminase_dom"/>
</dbReference>
<evidence type="ECO:0000256" key="4">
    <source>
        <dbReference type="ARBA" id="ARBA00022833"/>
    </source>
</evidence>
<comment type="cofactor">
    <cofactor evidence="9">
        <name>Zn(2+)</name>
        <dbReference type="ChEBI" id="CHEBI:29105"/>
    </cofactor>
    <text evidence="9">Binds 1 zinc ion per subunit.</text>
</comment>
<feature type="binding site" evidence="9">
    <location>
        <position position="25"/>
    </location>
    <ligand>
        <name>Zn(2+)</name>
        <dbReference type="ChEBI" id="CHEBI:29105"/>
        <note>catalytic</note>
    </ligand>
</feature>
<keyword evidence="4 9" id="KW-0862">Zinc</keyword>
<sequence length="384" mass="42668">MTSQTASVPSADQIRRAPKVLLHDHLDGGLRPGTIIELAREQGYRQLPETEPDKLGIWFREAADSGSLERYLETFAHTCAVMQTRDALFRVAAECAVDLAEDGVVYAEVRYAPEQHLEAGLTLEEVVEAVNEGFREGERQARANGHRIRVGALLTAMRHAARALEIAELANRYRDTGVVGFDIAGAEAGYPPTRHLDAFEYLKRENNHFTIHAGEAFGLPSIWQALQWCGADRLGHGVRIIDDIEVADDGSVTLGRLAAYVRDKRIPLEMCPSSNLQTGAAASFAEHPIGLLRKLHFRATVNTDNRLMSGTSMSREFELLTEAFDYTLDDMQWFTVNAMKSAFIPFDERLAMINEVIKPGYAELKSEWLFQQTATTSDSSRTAG</sequence>
<name>A0ABW6XL92_9ACTN</name>
<comment type="catalytic activity">
    <reaction evidence="7">
        <text>adenosine + H2O + H(+) = inosine + NH4(+)</text>
        <dbReference type="Rhea" id="RHEA:24408"/>
        <dbReference type="ChEBI" id="CHEBI:15377"/>
        <dbReference type="ChEBI" id="CHEBI:15378"/>
        <dbReference type="ChEBI" id="CHEBI:16335"/>
        <dbReference type="ChEBI" id="CHEBI:17596"/>
        <dbReference type="ChEBI" id="CHEBI:28938"/>
        <dbReference type="EC" id="3.5.4.4"/>
    </reaction>
    <physiologicalReaction direction="left-to-right" evidence="7">
        <dbReference type="Rhea" id="RHEA:24409"/>
    </physiologicalReaction>
</comment>
<dbReference type="NCBIfam" id="NF006847">
    <property type="entry name" value="PRK09358.1-2"/>
    <property type="match status" value="1"/>
</dbReference>
<keyword evidence="3 9" id="KW-0378">Hydrolase</keyword>
<evidence type="ECO:0000256" key="2">
    <source>
        <dbReference type="ARBA" id="ARBA00022723"/>
    </source>
</evidence>
<accession>A0ABW6XL92</accession>
<keyword evidence="2 9" id="KW-0479">Metal-binding</keyword>
<feature type="binding site" evidence="9">
    <location>
        <position position="185"/>
    </location>
    <ligand>
        <name>substrate</name>
    </ligand>
</feature>
<evidence type="ECO:0000256" key="5">
    <source>
        <dbReference type="ARBA" id="ARBA00023080"/>
    </source>
</evidence>
<feature type="active site" description="Proton donor" evidence="9">
    <location>
        <position position="215"/>
    </location>
</feature>
<feature type="domain" description="Adenosine deaminase" evidence="10">
    <location>
        <begin position="18"/>
        <end position="358"/>
    </location>
</feature>
<proteinExistence type="inferred from homology"/>
<dbReference type="Pfam" id="PF00962">
    <property type="entry name" value="A_deaminase"/>
    <property type="match status" value="1"/>
</dbReference>
<feature type="binding site" evidence="9">
    <location>
        <position position="304"/>
    </location>
    <ligand>
        <name>Zn(2+)</name>
        <dbReference type="ChEBI" id="CHEBI:29105"/>
        <note>catalytic</note>
    </ligand>
</feature>